<evidence type="ECO:0000313" key="5">
    <source>
        <dbReference type="Proteomes" id="UP000095283"/>
    </source>
</evidence>
<reference evidence="6" key="1">
    <citation type="submission" date="2016-11" db="UniProtKB">
        <authorList>
            <consortium name="WormBaseParasite"/>
        </authorList>
    </citation>
    <scope>IDENTIFICATION</scope>
</reference>
<dbReference type="AlphaFoldDB" id="A0A1I7WMV2"/>
<dbReference type="Pfam" id="PF08433">
    <property type="entry name" value="KTI12"/>
    <property type="match status" value="1"/>
</dbReference>
<evidence type="ECO:0000256" key="3">
    <source>
        <dbReference type="ARBA" id="ARBA00025768"/>
    </source>
</evidence>
<dbReference type="PANTHER" id="PTHR12435">
    <property type="match status" value="1"/>
</dbReference>
<keyword evidence="1" id="KW-0547">Nucleotide-binding</keyword>
<evidence type="ECO:0000256" key="4">
    <source>
        <dbReference type="ARBA" id="ARBA00026170"/>
    </source>
</evidence>
<dbReference type="InterPro" id="IPR013641">
    <property type="entry name" value="KTI12/PSTK"/>
</dbReference>
<keyword evidence="5" id="KW-1185">Reference proteome</keyword>
<evidence type="ECO:0000256" key="2">
    <source>
        <dbReference type="ARBA" id="ARBA00022840"/>
    </source>
</evidence>
<evidence type="ECO:0000256" key="1">
    <source>
        <dbReference type="ARBA" id="ARBA00022741"/>
    </source>
</evidence>
<dbReference type="GO" id="GO:0005524">
    <property type="term" value="F:ATP binding"/>
    <property type="evidence" value="ECO:0007669"/>
    <property type="project" value="UniProtKB-KW"/>
</dbReference>
<organism evidence="5 6">
    <name type="scientific">Heterorhabditis bacteriophora</name>
    <name type="common">Entomopathogenic nematode worm</name>
    <dbReference type="NCBI Taxonomy" id="37862"/>
    <lineage>
        <taxon>Eukaryota</taxon>
        <taxon>Metazoa</taxon>
        <taxon>Ecdysozoa</taxon>
        <taxon>Nematoda</taxon>
        <taxon>Chromadorea</taxon>
        <taxon>Rhabditida</taxon>
        <taxon>Rhabditina</taxon>
        <taxon>Rhabditomorpha</taxon>
        <taxon>Strongyloidea</taxon>
        <taxon>Heterorhabditidae</taxon>
        <taxon>Heterorhabditis</taxon>
    </lineage>
</organism>
<protein>
    <recommendedName>
        <fullName evidence="4">Protein KTI12 homolog</fullName>
    </recommendedName>
</protein>
<evidence type="ECO:0000313" key="6">
    <source>
        <dbReference type="WBParaSite" id="Hba_06478"/>
    </source>
</evidence>
<dbReference type="InterPro" id="IPR027417">
    <property type="entry name" value="P-loop_NTPase"/>
</dbReference>
<dbReference type="SUPFAM" id="SSF52540">
    <property type="entry name" value="P-loop containing nucleoside triphosphate hydrolases"/>
    <property type="match status" value="1"/>
</dbReference>
<dbReference type="WBParaSite" id="Hba_06478">
    <property type="protein sequence ID" value="Hba_06478"/>
    <property type="gene ID" value="Hba_06478"/>
</dbReference>
<dbReference type="Proteomes" id="UP000095283">
    <property type="component" value="Unplaced"/>
</dbReference>
<sequence>MPFLLVTGHPSSGKSTVVQRIVEYFENKGKEVVVIKDDDYKLFHRSDYNDSIKEKEQRSFIRSSVQKHLNKDTVVVCDALNYIKGYRYELFLIGKLCKTTYAVLQCNADESVCKWLNLQKNSNLRYNEEKINELIMRYEKPDANNRWDSPLFELKIGKAERALNGDIPDDMNYDLEYSSPRYVDIPFHDIFTWLCEGVALTENQSTQVVPLAPTNFLHELDRTTQDVIATVLEGQRMTVIGQSIVVPIAEKNGNKVILNRIRSLPELTRLRRQFISFSKLHPVENRAKIASLFINFLNTNK</sequence>
<comment type="similarity">
    <text evidence="3">Belongs to the KTI12 family.</text>
</comment>
<dbReference type="Gene3D" id="3.40.50.300">
    <property type="entry name" value="P-loop containing nucleotide triphosphate hydrolases"/>
    <property type="match status" value="1"/>
</dbReference>
<name>A0A1I7WMV2_HETBA</name>
<accession>A0A1I7WMV2</accession>
<proteinExistence type="inferred from homology"/>
<keyword evidence="2" id="KW-0067">ATP-binding</keyword>